<keyword evidence="1" id="KW-0343">GTPase activation</keyword>
<dbReference type="EMBL" id="HBIX01002353">
    <property type="protein sequence ID" value="CAE0709033.1"/>
    <property type="molecule type" value="Transcribed_RNA"/>
</dbReference>
<dbReference type="GO" id="GO:0006888">
    <property type="term" value="P:endoplasmic reticulum to Golgi vesicle-mediated transport"/>
    <property type="evidence" value="ECO:0007669"/>
    <property type="project" value="TreeGrafter"/>
</dbReference>
<dbReference type="Gene3D" id="1.10.472.80">
    <property type="entry name" value="Ypt/Rab-GAP domain of gyp1p, domain 3"/>
    <property type="match status" value="1"/>
</dbReference>
<evidence type="ECO:0000313" key="3">
    <source>
        <dbReference type="EMBL" id="CAE0709033.1"/>
    </source>
</evidence>
<gene>
    <name evidence="3" type="ORF">PAUS00366_LOCUS1753</name>
</gene>
<dbReference type="InterPro" id="IPR000195">
    <property type="entry name" value="Rab-GAP-TBC_dom"/>
</dbReference>
<accession>A0A7S4AAG0</accession>
<sequence>MIVDTSTASECLELICFSIYAYIESILISLGIQHGATIADKISHEKVDCQNKTERIEMCLGTSSPVDLWELRELALSEGGLLRAGYRQKAWPKLVGLTEEDCIPELVLSTSYSESPTSVGSPNVSISAWSPSGSAVVIEEEKKSEIEAIIDLIRRDAGRSVIFRYHLEATGTSPIVPPYASQRLAQVLENTIRQGNSSLHYYQGLHDIAGVVLHNMDYRVDATTQILQRISHSHLRDAMRENFSNINWFLSVLLPPLLEKVDPFVHYSLQMAQVELSTVCLPWMITWFTHDLHDPETAGRLVDAFLSGHQLMPVYFAIALITHPILKQEILNADSEDTSLIFMAIKNMPLRLKTTDKGVLTDSDEPHHHHQWVSLQEVLEDCITIMNRIPPRCLLDLVDSTAYSRSELLRRVSSLSLFKAPASWSMASGGLPRSWKELNELEGTTYCVRAKLASGVPMLMNTVSESTVIHRKSWGSRKYLQRKPLKMKKLIRIILGNTTKTKSS</sequence>
<dbReference type="SUPFAM" id="SSF47923">
    <property type="entry name" value="Ypt/Rab-GAP domain of gyp1p"/>
    <property type="match status" value="2"/>
</dbReference>
<feature type="domain" description="Rab-GAP TBC" evidence="2">
    <location>
        <begin position="81"/>
        <end position="309"/>
    </location>
</feature>
<dbReference type="Pfam" id="PF00566">
    <property type="entry name" value="RabGAP-TBC"/>
    <property type="match status" value="1"/>
</dbReference>
<organism evidence="3">
    <name type="scientific">Pseudo-nitzschia australis</name>
    <dbReference type="NCBI Taxonomy" id="44445"/>
    <lineage>
        <taxon>Eukaryota</taxon>
        <taxon>Sar</taxon>
        <taxon>Stramenopiles</taxon>
        <taxon>Ochrophyta</taxon>
        <taxon>Bacillariophyta</taxon>
        <taxon>Bacillariophyceae</taxon>
        <taxon>Bacillariophycidae</taxon>
        <taxon>Bacillariales</taxon>
        <taxon>Bacillariaceae</taxon>
        <taxon>Pseudo-nitzschia</taxon>
    </lineage>
</organism>
<dbReference type="AlphaFoldDB" id="A0A7S4AAG0"/>
<protein>
    <recommendedName>
        <fullName evidence="2">Rab-GAP TBC domain-containing protein</fullName>
    </recommendedName>
</protein>
<dbReference type="PANTHER" id="PTHR20913:SF7">
    <property type="entry name" value="RE60063P"/>
    <property type="match status" value="1"/>
</dbReference>
<dbReference type="Gene3D" id="1.10.8.1310">
    <property type="match status" value="1"/>
</dbReference>
<dbReference type="PANTHER" id="PTHR20913">
    <property type="entry name" value="TBC1 DOMAIN FAMILY MEMBER 20/GTPASE"/>
    <property type="match status" value="1"/>
</dbReference>
<dbReference type="GO" id="GO:0005789">
    <property type="term" value="C:endoplasmic reticulum membrane"/>
    <property type="evidence" value="ECO:0007669"/>
    <property type="project" value="TreeGrafter"/>
</dbReference>
<name>A0A7S4AAG0_9STRA</name>
<evidence type="ECO:0000256" key="1">
    <source>
        <dbReference type="ARBA" id="ARBA00022468"/>
    </source>
</evidence>
<proteinExistence type="predicted"/>
<evidence type="ECO:0000259" key="2">
    <source>
        <dbReference type="PROSITE" id="PS50086"/>
    </source>
</evidence>
<dbReference type="PROSITE" id="PS50086">
    <property type="entry name" value="TBC_RABGAP"/>
    <property type="match status" value="1"/>
</dbReference>
<dbReference type="InterPro" id="IPR035969">
    <property type="entry name" value="Rab-GAP_TBC_sf"/>
</dbReference>
<dbReference type="InterPro" id="IPR045913">
    <property type="entry name" value="TBC20/Gyp8-like"/>
</dbReference>
<reference evidence="3" key="1">
    <citation type="submission" date="2021-01" db="EMBL/GenBank/DDBJ databases">
        <authorList>
            <person name="Corre E."/>
            <person name="Pelletier E."/>
            <person name="Niang G."/>
            <person name="Scheremetjew M."/>
            <person name="Finn R."/>
            <person name="Kale V."/>
            <person name="Holt S."/>
            <person name="Cochrane G."/>
            <person name="Meng A."/>
            <person name="Brown T."/>
            <person name="Cohen L."/>
        </authorList>
    </citation>
    <scope>NUCLEOTIDE SEQUENCE</scope>
    <source>
        <strain evidence="3">10249 10 AB</strain>
    </source>
</reference>
<dbReference type="GO" id="GO:0005096">
    <property type="term" value="F:GTPase activator activity"/>
    <property type="evidence" value="ECO:0007669"/>
    <property type="project" value="UniProtKB-KW"/>
</dbReference>